<proteinExistence type="inferred from homology"/>
<dbReference type="Gene3D" id="3.10.20.600">
    <property type="match status" value="1"/>
</dbReference>
<keyword evidence="5" id="KW-0411">Iron-sulfur</keyword>
<evidence type="ECO:0000256" key="5">
    <source>
        <dbReference type="ARBA" id="ARBA00023014"/>
    </source>
</evidence>
<dbReference type="InterPro" id="IPR001949">
    <property type="entry name" value="NADH-UbQ_OxRdtase_51kDa_CS"/>
</dbReference>
<keyword evidence="2" id="KW-0004">4Fe-4S</keyword>
<dbReference type="GO" id="GO:0046872">
    <property type="term" value="F:metal ion binding"/>
    <property type="evidence" value="ECO:0007669"/>
    <property type="project" value="UniProtKB-KW"/>
</dbReference>
<dbReference type="SUPFAM" id="SSF52833">
    <property type="entry name" value="Thioredoxin-like"/>
    <property type="match status" value="1"/>
</dbReference>
<dbReference type="InterPro" id="IPR036249">
    <property type="entry name" value="Thioredoxin-like_sf"/>
</dbReference>
<evidence type="ECO:0000259" key="6">
    <source>
        <dbReference type="PROSITE" id="PS51379"/>
    </source>
</evidence>
<dbReference type="KEGG" id="nva:G3M78_04245"/>
<feature type="domain" description="4Fe-4S ferredoxin-type" evidence="6">
    <location>
        <begin position="584"/>
        <end position="609"/>
    </location>
</feature>
<dbReference type="SUPFAM" id="SSF54862">
    <property type="entry name" value="4Fe-4S ferredoxins"/>
    <property type="match status" value="1"/>
</dbReference>
<dbReference type="Gene3D" id="3.30.70.20">
    <property type="match status" value="1"/>
</dbReference>
<dbReference type="SUPFAM" id="SSF142019">
    <property type="entry name" value="Nqo1 FMN-binding domain-like"/>
    <property type="match status" value="1"/>
</dbReference>
<name>A0A7T0C1F6_9BACT</name>
<sequence length="609" mass="66165">MPVAEEKEQATDKQKGTIKITVCKSLSGIAEGAEKVYAEFEKQIAAMGANAEMGDKNCEMGQVGCRGYCSRDVLVDVYVPGEPRVTYEKVKPEMVSSILKDHIVGGKVFKKAASKEDYYETLGKQQRVAMEFGGAIDPENIDEYISVGGYEALKKVLKTFKPGEVIEEIKKSGLRGKGGGGFVTGVKWEKAATAPTDDLGTRYIMVNGDEGNPASYMDRSIMEGCPHQVVEGLLIGAYAIQATEGIIYTRSDYTIAVKRLNKALEQARERGFLGKNIMGSDFSIDVRVHEGMESFINGESTALMQTVEGKRPMPKAQPPHSCNNGLWGRPTLLNNAETWSTVPAIIRKGADWYAGMGPDNANGCKVWAISGNIKYNGLMELDMNTTFKDVIEDYCGGIQKKKALKVIHAGGVTGGFLPPEMADTKTDYESLLNAGVIMGQASFAAYDESACVVDLAKFCIGFNEAETCGKCTPCRIGLTLIRNKLDDISEGRGKMEDLEDLKNLCEEINVTSLCGLGETAVHAVLTGIKYFRKEYERHIVDQICDAAKCTGLYHYVVKEDDCVACGACIKPCPTGAITGGTRKEAAHIDMDLCINCNACYQACNFLAIL</sequence>
<dbReference type="FunFam" id="1.20.1440.230:FF:000001">
    <property type="entry name" value="Mitochondrial NADH dehydrogenase flavoprotein 1"/>
    <property type="match status" value="1"/>
</dbReference>
<evidence type="ECO:0000313" key="7">
    <source>
        <dbReference type="EMBL" id="QPJ64642.1"/>
    </source>
</evidence>
<comment type="similarity">
    <text evidence="1">Belongs to the complex I 51 kDa subunit family.</text>
</comment>
<keyword evidence="4" id="KW-0408">Iron</keyword>
<dbReference type="PROSITE" id="PS51379">
    <property type="entry name" value="4FE4S_FER_2"/>
    <property type="match status" value="2"/>
</dbReference>
<reference evidence="8" key="1">
    <citation type="submission" date="2020-02" db="EMBL/GenBank/DDBJ databases">
        <title>Genomic and physiological characterization of two novel Nitrospinaceae genera.</title>
        <authorList>
            <person name="Mueller A.J."/>
            <person name="Jung M.-Y."/>
            <person name="Strachan C.R."/>
            <person name="Herbold C.W."/>
            <person name="Kirkegaard R.H."/>
            <person name="Daims H."/>
        </authorList>
    </citation>
    <scope>NUCLEOTIDE SEQUENCE [LARGE SCALE GENOMIC DNA]</scope>
</reference>
<protein>
    <submittedName>
        <fullName evidence="7">4Fe-4S dicluster domain-containing protein</fullName>
    </submittedName>
</protein>
<dbReference type="InterPro" id="IPR017900">
    <property type="entry name" value="4Fe4S_Fe_S_CS"/>
</dbReference>
<dbReference type="InterPro" id="IPR011538">
    <property type="entry name" value="Nuo51_FMN-bd"/>
</dbReference>
<keyword evidence="3" id="KW-0479">Metal-binding</keyword>
<dbReference type="PROSITE" id="PS00645">
    <property type="entry name" value="COMPLEX1_51K_2"/>
    <property type="match status" value="1"/>
</dbReference>
<dbReference type="CDD" id="cd02980">
    <property type="entry name" value="TRX_Fd_family"/>
    <property type="match status" value="1"/>
</dbReference>
<evidence type="ECO:0000256" key="3">
    <source>
        <dbReference type="ARBA" id="ARBA00022723"/>
    </source>
</evidence>
<dbReference type="GO" id="GO:0051539">
    <property type="term" value="F:4 iron, 4 sulfur cluster binding"/>
    <property type="evidence" value="ECO:0007669"/>
    <property type="project" value="UniProtKB-KW"/>
</dbReference>
<evidence type="ECO:0000256" key="4">
    <source>
        <dbReference type="ARBA" id="ARBA00023004"/>
    </source>
</evidence>
<gene>
    <name evidence="7" type="ORF">G3M78_04245</name>
</gene>
<dbReference type="InterPro" id="IPR037207">
    <property type="entry name" value="Nuop51_4Fe4S-bd_sf"/>
</dbReference>
<dbReference type="EMBL" id="CP048620">
    <property type="protein sequence ID" value="QPJ64642.1"/>
    <property type="molecule type" value="Genomic_DNA"/>
</dbReference>
<dbReference type="InterPro" id="IPR017896">
    <property type="entry name" value="4Fe4S_Fe-S-bd"/>
</dbReference>
<evidence type="ECO:0000256" key="1">
    <source>
        <dbReference type="ARBA" id="ARBA00007523"/>
    </source>
</evidence>
<dbReference type="SMART" id="SM00928">
    <property type="entry name" value="NADH_4Fe-4S"/>
    <property type="match status" value="1"/>
</dbReference>
<dbReference type="Gene3D" id="3.40.50.11540">
    <property type="entry name" value="NADH-ubiquinone oxidoreductase 51kDa subunit"/>
    <property type="match status" value="1"/>
</dbReference>
<dbReference type="PROSITE" id="PS00198">
    <property type="entry name" value="4FE4S_FER_1"/>
    <property type="match status" value="1"/>
</dbReference>
<dbReference type="SUPFAM" id="SSF142984">
    <property type="entry name" value="Nqo1 middle domain-like"/>
    <property type="match status" value="1"/>
</dbReference>
<evidence type="ECO:0000256" key="2">
    <source>
        <dbReference type="ARBA" id="ARBA00022485"/>
    </source>
</evidence>
<dbReference type="Gene3D" id="6.10.250.1450">
    <property type="match status" value="1"/>
</dbReference>
<dbReference type="InterPro" id="IPR019575">
    <property type="entry name" value="Nuop51_4Fe4S-bd"/>
</dbReference>
<dbReference type="InterPro" id="IPR037225">
    <property type="entry name" value="Nuo51_FMN-bd_sf"/>
</dbReference>
<dbReference type="Pfam" id="PF13237">
    <property type="entry name" value="Fer4_10"/>
    <property type="match status" value="1"/>
</dbReference>
<dbReference type="Pfam" id="PF01257">
    <property type="entry name" value="2Fe-2S_thioredx"/>
    <property type="match status" value="1"/>
</dbReference>
<organism evidence="7 8">
    <name type="scientific">Candidatus Nitrohelix vancouverensis</name>
    <dbReference type="NCBI Taxonomy" id="2705534"/>
    <lineage>
        <taxon>Bacteria</taxon>
        <taxon>Pseudomonadati</taxon>
        <taxon>Nitrospinota/Tectimicrobiota group</taxon>
        <taxon>Nitrospinota</taxon>
        <taxon>Nitrospinia</taxon>
        <taxon>Nitrospinales</taxon>
        <taxon>Nitrospinaceae</taxon>
        <taxon>Candidatus Nitrohelix</taxon>
    </lineage>
</organism>
<dbReference type="Gene3D" id="1.20.1440.230">
    <property type="entry name" value="NADH-ubiquinone oxidoreductase 51kDa subunit, iron-sulphur binding domain"/>
    <property type="match status" value="1"/>
</dbReference>
<dbReference type="PANTHER" id="PTHR43578">
    <property type="entry name" value="NADH-QUINONE OXIDOREDUCTASE SUBUNIT F"/>
    <property type="match status" value="1"/>
</dbReference>
<accession>A0A7T0C1F6</accession>
<feature type="domain" description="4Fe-4S ferredoxin-type" evidence="6">
    <location>
        <begin position="553"/>
        <end position="582"/>
    </location>
</feature>
<dbReference type="GO" id="GO:0010181">
    <property type="term" value="F:FMN binding"/>
    <property type="evidence" value="ECO:0007669"/>
    <property type="project" value="InterPro"/>
</dbReference>
<dbReference type="GO" id="GO:0008137">
    <property type="term" value="F:NADH dehydrogenase (ubiquinone) activity"/>
    <property type="evidence" value="ECO:0007669"/>
    <property type="project" value="InterPro"/>
</dbReference>
<dbReference type="AlphaFoldDB" id="A0A7T0C1F6"/>
<dbReference type="PANTHER" id="PTHR43578:SF3">
    <property type="entry name" value="NADH-QUINONE OXIDOREDUCTASE SUBUNIT F"/>
    <property type="match status" value="1"/>
</dbReference>
<dbReference type="Pfam" id="PF10589">
    <property type="entry name" value="NADH_4Fe-4S"/>
    <property type="match status" value="1"/>
</dbReference>
<dbReference type="SUPFAM" id="SSF140490">
    <property type="entry name" value="Nqo1C-terminal domain-like"/>
    <property type="match status" value="1"/>
</dbReference>
<dbReference type="Proteomes" id="UP000594464">
    <property type="component" value="Chromosome"/>
</dbReference>
<dbReference type="Pfam" id="PF01512">
    <property type="entry name" value="Complex1_51K"/>
    <property type="match status" value="1"/>
</dbReference>
<evidence type="ECO:0000313" key="8">
    <source>
        <dbReference type="Proteomes" id="UP000594464"/>
    </source>
</evidence>
<dbReference type="Gene3D" id="3.40.30.10">
    <property type="entry name" value="Glutaredoxin"/>
    <property type="match status" value="1"/>
</dbReference>